<proteinExistence type="predicted"/>
<evidence type="ECO:0000313" key="2">
    <source>
        <dbReference type="Proteomes" id="UP000028630"/>
    </source>
</evidence>
<evidence type="ECO:0000313" key="1">
    <source>
        <dbReference type="EMBL" id="KFC12931.1"/>
    </source>
</evidence>
<reference evidence="2" key="1">
    <citation type="submission" date="2014-05" db="EMBL/GenBank/DDBJ databases">
        <title>ATOL: Assembling a taxonomically balanced genome-scale reconstruction of the evolutionary history of the Enterobacteriaceae.</title>
        <authorList>
            <person name="Plunkett G. III"/>
            <person name="Neeno-Eckwall E.C."/>
            <person name="Glasner J.D."/>
            <person name="Perna N.T."/>
        </authorList>
    </citation>
    <scope>NUCLEOTIDE SEQUENCE [LARGE SCALE GENOMIC DNA]</scope>
    <source>
        <strain evidence="2">ATCC 49490</strain>
    </source>
</reference>
<dbReference type="AlphaFoldDB" id="A0A085ART6"/>
<organism evidence="1 2">
    <name type="scientific">Trabulsiella guamensis ATCC 49490</name>
    <dbReference type="NCBI Taxonomy" id="1005994"/>
    <lineage>
        <taxon>Bacteria</taxon>
        <taxon>Pseudomonadati</taxon>
        <taxon>Pseudomonadota</taxon>
        <taxon>Gammaproteobacteria</taxon>
        <taxon>Enterobacterales</taxon>
        <taxon>Enterobacteriaceae</taxon>
        <taxon>Trabulsiella</taxon>
    </lineage>
</organism>
<feature type="non-terminal residue" evidence="1">
    <location>
        <position position="1"/>
    </location>
</feature>
<sequence>RISFSVGGDMEEYATGYVLTAGGDFGSDNGIYYARPLQKNYPGVGWATVAYV</sequence>
<gene>
    <name evidence="1" type="ORF">GTGU_00180</name>
</gene>
<dbReference type="Proteomes" id="UP000028630">
    <property type="component" value="Unassembled WGS sequence"/>
</dbReference>
<protein>
    <submittedName>
        <fullName evidence="1">Uncharacterized protein</fullName>
    </submittedName>
</protein>
<comment type="caution">
    <text evidence="1">The sequence shown here is derived from an EMBL/GenBank/DDBJ whole genome shotgun (WGS) entry which is preliminary data.</text>
</comment>
<name>A0A085ART6_9ENTR</name>
<dbReference type="EMBL" id="JMTB01000013">
    <property type="protein sequence ID" value="KFC12931.1"/>
    <property type="molecule type" value="Genomic_DNA"/>
</dbReference>
<accession>A0A085ART6</accession>
<keyword evidence="2" id="KW-1185">Reference proteome</keyword>